<feature type="compositionally biased region" description="Polar residues" evidence="1">
    <location>
        <begin position="1041"/>
        <end position="1054"/>
    </location>
</feature>
<evidence type="ECO:0000259" key="2">
    <source>
        <dbReference type="Pfam" id="PF25422"/>
    </source>
</evidence>
<sequence>MDQSDQAASVASDSSSDIYKSPEVDAVAQVARSTPEIPIAPSQQGAAIEETRQDPPADATGPPPSLSQPTPDDENLEMRVEAVQNRIARYYPVNADSAPPPPSCLGIPAEVWQNVFLHLAPRTLGICLSVTRAFHILLTATGYPGNRSVPGRLCLITSESLWARSRGTFHPRMPRPLLDTSELTMWKLVGGRLCHFCGKSTPQTPAPVNGQRRDPGKRRVRIIWPFAVRSCYLCLQQHVMREIDLAASSGAALIPALWYAYFDTHGNYFPTSSIETVHQPPDTLKFAPGRYYYNPQIQQIGASWNTARSLGAAAEGEWLKGLANAGKERRADYIRWEKFEKSGHLVNLFLTPAKQTATSFASPIDSTARNGRNAPSINTPALNGKTHARLAVTHPPPFPALPAMKPVRSKRTAPDASSAKFARQADIETRCMALDPPIPPSVLRHMEAFRAAIQISTPMTDQAWSVLEPRLQAQRHAAVGLESEHNRNLMLIQAQMENTYRQAMSHSKESKDTVDPKWEEAQAPIRAALMTYADAFIQKQWSSGRAVNQTNCSQFAVQVLNEVRQRWYTELGKTDRDTLASGRPIIPDPIDGPPRRKLVLENMKTVFDFKIRPITERFRKDIFLCDGDGCEYNSKLYGFEGLVQHYGAKHTSSFSLGNIIVHWPSAEWPANLPFRLDTPAQAHANHGPHHGGFSRPSVTPQMGRNGPFASPQQMSPAYGHSNLNALPEGHYPAGNGNGYLQPTQDQSRSSPGPVIGNDLETILPNMRPEQGPYAPRDSKATDRSRRPAADVSDKNADQNPTGPRNAVVKSIVSEELPDFETHRKQVKDLAESCRELWTKTSGVANVPQSVRAFVAIHDAIARYMDKGNSEPGVEIFTEALTNEFAMNPFTSLNDFKCGFCPAPGAGNVTLDATSFASEEAKFSDLKSLTFHFQEFHSDDSHSASSSERPHWLKMIGLPPREEITLLADAPGMTEDKMRLFGEALPGVFPRRTKKPRKRNRSSDEELPQRRQYKDSRRRTSYRNVSPDLPSAGGRMLDESSSRGPTRRSQVSHPSASHEEYDPRRPALELEVGLPAQRYSRDQHTRFGDGRHHMQEEPVDDHNWRGLRSPSPPTVRRIAPQPVQPGFEEIYCKETGRYIQQPIPQAFRNQFVEDELSEDGENHDHVSEVSRSGALSAHVPFALSGLIGPREYSKAHAGPQDPLFSTAMESGSVSHSSRRTNAFSDHEHNLNGRMEWSNRGRYDRYNVERRNDRGRSMSPDRPPVTYSSHYYREREREQFGGISRRLRPFHEASTRTYVSTRGARYSPEERLHYVGEPGYPSERVRYVGEPGYPSERGSQLVMVRDAPPPMHVRPREEYVQFFDHANYEHRQTRERTHDEMPLRGQGMYDPHDPYEAQPPRRIYGREL</sequence>
<feature type="domain" description="DUF7892" evidence="2">
    <location>
        <begin position="821"/>
        <end position="983"/>
    </location>
</feature>
<feature type="region of interest" description="Disordered" evidence="1">
    <location>
        <begin position="397"/>
        <end position="419"/>
    </location>
</feature>
<feature type="compositionally biased region" description="Basic and acidic residues" evidence="1">
    <location>
        <begin position="1086"/>
        <end position="1103"/>
    </location>
</feature>
<dbReference type="Pfam" id="PF25422">
    <property type="entry name" value="DUF7892"/>
    <property type="match status" value="1"/>
</dbReference>
<feature type="compositionally biased region" description="Polar residues" evidence="1">
    <location>
        <begin position="738"/>
        <end position="750"/>
    </location>
</feature>
<feature type="region of interest" description="Disordered" evidence="1">
    <location>
        <begin position="1086"/>
        <end position="1119"/>
    </location>
</feature>
<feature type="region of interest" description="Disordered" evidence="1">
    <location>
        <begin position="679"/>
        <end position="805"/>
    </location>
</feature>
<feature type="compositionally biased region" description="Basic and acidic residues" evidence="1">
    <location>
        <begin position="1369"/>
        <end position="1380"/>
    </location>
</feature>
<evidence type="ECO:0000256" key="1">
    <source>
        <dbReference type="SAM" id="MobiDB-lite"/>
    </source>
</evidence>
<organism evidence="3 4">
    <name type="scientific">Aulographum hederae CBS 113979</name>
    <dbReference type="NCBI Taxonomy" id="1176131"/>
    <lineage>
        <taxon>Eukaryota</taxon>
        <taxon>Fungi</taxon>
        <taxon>Dikarya</taxon>
        <taxon>Ascomycota</taxon>
        <taxon>Pezizomycotina</taxon>
        <taxon>Dothideomycetes</taxon>
        <taxon>Pleosporomycetidae</taxon>
        <taxon>Aulographales</taxon>
        <taxon>Aulographaceae</taxon>
    </lineage>
</organism>
<accession>A0A6G1HG01</accession>
<evidence type="ECO:0000313" key="4">
    <source>
        <dbReference type="Proteomes" id="UP000800041"/>
    </source>
</evidence>
<dbReference type="Proteomes" id="UP000800041">
    <property type="component" value="Unassembled WGS sequence"/>
</dbReference>
<feature type="region of interest" description="Disordered" evidence="1">
    <location>
        <begin position="980"/>
        <end position="1065"/>
    </location>
</feature>
<feature type="compositionally biased region" description="Basic and acidic residues" evidence="1">
    <location>
        <begin position="1055"/>
        <end position="1065"/>
    </location>
</feature>
<dbReference type="OrthoDB" id="2322499at2759"/>
<feature type="compositionally biased region" description="Basic and acidic residues" evidence="1">
    <location>
        <begin position="776"/>
        <end position="796"/>
    </location>
</feature>
<proteinExistence type="predicted"/>
<evidence type="ECO:0000313" key="3">
    <source>
        <dbReference type="EMBL" id="KAF1992161.1"/>
    </source>
</evidence>
<feature type="region of interest" description="Disordered" evidence="1">
    <location>
        <begin position="1369"/>
        <end position="1406"/>
    </location>
</feature>
<dbReference type="InterPro" id="IPR057214">
    <property type="entry name" value="DUF7892"/>
</dbReference>
<keyword evidence="4" id="KW-1185">Reference proteome</keyword>
<feature type="region of interest" description="Disordered" evidence="1">
    <location>
        <begin position="1"/>
        <end position="75"/>
    </location>
</feature>
<feature type="compositionally biased region" description="Low complexity" evidence="1">
    <location>
        <begin position="1"/>
        <end position="17"/>
    </location>
</feature>
<protein>
    <recommendedName>
        <fullName evidence="2">DUF7892 domain-containing protein</fullName>
    </recommendedName>
</protein>
<name>A0A6G1HG01_9PEZI</name>
<feature type="compositionally biased region" description="Basic residues" evidence="1">
    <location>
        <begin position="990"/>
        <end position="999"/>
    </location>
</feature>
<feature type="compositionally biased region" description="Basic and acidic residues" evidence="1">
    <location>
        <begin position="1000"/>
        <end position="1014"/>
    </location>
</feature>
<gene>
    <name evidence="3" type="ORF">K402DRAFT_416633</name>
</gene>
<dbReference type="EMBL" id="ML977138">
    <property type="protein sequence ID" value="KAF1992161.1"/>
    <property type="molecule type" value="Genomic_DNA"/>
</dbReference>
<reference evidence="3" key="1">
    <citation type="journal article" date="2020" name="Stud. Mycol.">
        <title>101 Dothideomycetes genomes: a test case for predicting lifestyles and emergence of pathogens.</title>
        <authorList>
            <person name="Haridas S."/>
            <person name="Albert R."/>
            <person name="Binder M."/>
            <person name="Bloem J."/>
            <person name="Labutti K."/>
            <person name="Salamov A."/>
            <person name="Andreopoulos B."/>
            <person name="Baker S."/>
            <person name="Barry K."/>
            <person name="Bills G."/>
            <person name="Bluhm B."/>
            <person name="Cannon C."/>
            <person name="Castanera R."/>
            <person name="Culley D."/>
            <person name="Daum C."/>
            <person name="Ezra D."/>
            <person name="Gonzalez J."/>
            <person name="Henrissat B."/>
            <person name="Kuo A."/>
            <person name="Liang C."/>
            <person name="Lipzen A."/>
            <person name="Lutzoni F."/>
            <person name="Magnuson J."/>
            <person name="Mondo S."/>
            <person name="Nolan M."/>
            <person name="Ohm R."/>
            <person name="Pangilinan J."/>
            <person name="Park H.-J."/>
            <person name="Ramirez L."/>
            <person name="Alfaro M."/>
            <person name="Sun H."/>
            <person name="Tritt A."/>
            <person name="Yoshinaga Y."/>
            <person name="Zwiers L.-H."/>
            <person name="Turgeon B."/>
            <person name="Goodwin S."/>
            <person name="Spatafora J."/>
            <person name="Crous P."/>
            <person name="Grigoriev I."/>
        </authorList>
    </citation>
    <scope>NUCLEOTIDE SEQUENCE</scope>
    <source>
        <strain evidence="3">CBS 113979</strain>
    </source>
</reference>